<evidence type="ECO:0000256" key="8">
    <source>
        <dbReference type="ARBA" id="ARBA00022782"/>
    </source>
</evidence>
<feature type="disulfide bond" evidence="11">
    <location>
        <begin position="136"/>
        <end position="160"/>
    </location>
</feature>
<evidence type="ECO:0000313" key="16">
    <source>
        <dbReference type="EMBL" id="ALS30891.1"/>
    </source>
</evidence>
<feature type="compositionally biased region" description="Polar residues" evidence="12">
    <location>
        <begin position="331"/>
        <end position="341"/>
    </location>
</feature>
<dbReference type="SMART" id="SM00643">
    <property type="entry name" value="C345C"/>
    <property type="match status" value="1"/>
</dbReference>
<keyword evidence="4" id="KW-0217">Developmental protein</keyword>
<feature type="compositionally biased region" description="Basic and acidic residues" evidence="12">
    <location>
        <begin position="449"/>
        <end position="458"/>
    </location>
</feature>
<dbReference type="PANTHER" id="PTHR11309:SF148">
    <property type="entry name" value="SECRETED FRIZZLED-RELATED PROTEIN 1"/>
    <property type="match status" value="1"/>
</dbReference>
<dbReference type="GO" id="GO:0017147">
    <property type="term" value="F:Wnt-protein binding"/>
    <property type="evidence" value="ECO:0007669"/>
    <property type="project" value="TreeGrafter"/>
</dbReference>
<feature type="region of interest" description="Disordered" evidence="12">
    <location>
        <begin position="317"/>
        <end position="458"/>
    </location>
</feature>
<evidence type="ECO:0000259" key="15">
    <source>
        <dbReference type="PROSITE" id="PS50189"/>
    </source>
</evidence>
<dbReference type="FunFam" id="1.10.2000.10:FF:000001">
    <property type="entry name" value="secreted frizzled-related protein 2"/>
    <property type="match status" value="1"/>
</dbReference>
<keyword evidence="10" id="KW-0325">Glycoprotein</keyword>
<feature type="domain" description="FZ" evidence="14">
    <location>
        <begin position="56"/>
        <end position="173"/>
    </location>
</feature>
<evidence type="ECO:0000256" key="5">
    <source>
        <dbReference type="ARBA" id="ARBA00022525"/>
    </source>
</evidence>
<feature type="compositionally biased region" description="Low complexity" evidence="12">
    <location>
        <begin position="342"/>
        <end position="363"/>
    </location>
</feature>
<dbReference type="InterPro" id="IPR036790">
    <property type="entry name" value="Frizzled_dom_sf"/>
</dbReference>
<keyword evidence="9 11" id="KW-1015">Disulfide bond</keyword>
<dbReference type="InterPro" id="IPR018933">
    <property type="entry name" value="Netrin_module_non-TIMP"/>
</dbReference>
<comment type="caution">
    <text evidence="11">Lacks conserved residue(s) required for the propagation of feature annotation.</text>
</comment>
<dbReference type="CDD" id="cd03580">
    <property type="entry name" value="NTR_Sfrp1_like"/>
    <property type="match status" value="1"/>
</dbReference>
<evidence type="ECO:0000256" key="11">
    <source>
        <dbReference type="PROSITE-ProRule" id="PRU00090"/>
    </source>
</evidence>
<sequence length="458" mass="52554">MWCLAAVTTLLLATSCAASSIYYADDADGGYYADGASYDSYMSDWNKDWAMLSGRFYQPKCVDIPSNLSLCRNIGYTQMRLPNLLDHDTIAEVTQQAKSWGPLLGIRCHPDTKLFLCSLFSPVCLERMIWPCRSLCEDVKGSCEGYMNKYGFPWPEMLRCDKFPLDNDLCIGLQNHNKPDDTVCEPCNKPETFEGILDNYCSAEFVIRIKIEENVLSGGEIKLTPQRKKRAYKKGSLTKRDLKALTFYIENGEHCECSKLDNTNKKFLVMGRKVGDKLKLTYVMEYDRNGNKDLKRALRAFRKNDNICQDINVLTENGKEGRRKKPKTPGASGNTALSIPESQSSVTPSQSQGQGQSQPSPVVTSNQPGNVANVDNNRKERRRNRKGDKRRGEEGTDGRTRKERRRERKRNKGNQENSDNAMTREERRRRREERKEMKQLQRLRRQRDRKSLDVYDLA</sequence>
<comment type="subcellular location">
    <subcellularLocation>
        <location evidence="1">Secreted</location>
    </subcellularLocation>
</comment>
<organism evidence="16">
    <name type="scientific">Platynereis dumerilii</name>
    <name type="common">Dumeril's clam worm</name>
    <dbReference type="NCBI Taxonomy" id="6359"/>
    <lineage>
        <taxon>Eukaryota</taxon>
        <taxon>Metazoa</taxon>
        <taxon>Spiralia</taxon>
        <taxon>Lophotrochozoa</taxon>
        <taxon>Annelida</taxon>
        <taxon>Polychaeta</taxon>
        <taxon>Errantia</taxon>
        <taxon>Phyllodocida</taxon>
        <taxon>Nereididae</taxon>
        <taxon>Platynereis</taxon>
    </lineage>
</organism>
<feature type="domain" description="NTR" evidence="15">
    <location>
        <begin position="184"/>
        <end position="308"/>
    </location>
</feature>
<keyword evidence="5" id="KW-0964">Secreted</keyword>
<evidence type="ECO:0000256" key="4">
    <source>
        <dbReference type="ARBA" id="ARBA00022473"/>
    </source>
</evidence>
<dbReference type="SUPFAM" id="SSF50242">
    <property type="entry name" value="TIMP-like"/>
    <property type="match status" value="1"/>
</dbReference>
<dbReference type="GO" id="GO:0035567">
    <property type="term" value="P:non-canonical Wnt signaling pathway"/>
    <property type="evidence" value="ECO:0007669"/>
    <property type="project" value="TreeGrafter"/>
</dbReference>
<feature type="compositionally biased region" description="Polar residues" evidence="12">
    <location>
        <begin position="364"/>
        <end position="374"/>
    </location>
</feature>
<feature type="signal peptide" evidence="13">
    <location>
        <begin position="1"/>
        <end position="18"/>
    </location>
</feature>
<keyword evidence="8" id="KW-0221">Differentiation</keyword>
<evidence type="ECO:0000256" key="7">
    <source>
        <dbReference type="ARBA" id="ARBA00022729"/>
    </source>
</evidence>
<evidence type="ECO:0000256" key="3">
    <source>
        <dbReference type="ARBA" id="ARBA00020517"/>
    </source>
</evidence>
<feature type="chain" id="PRO_5006833583" description="Secreted frizzled-related protein 1" evidence="13">
    <location>
        <begin position="19"/>
        <end position="458"/>
    </location>
</feature>
<feature type="compositionally biased region" description="Basic residues" evidence="12">
    <location>
        <begin position="379"/>
        <end position="389"/>
    </location>
</feature>
<dbReference type="InterPro" id="IPR015526">
    <property type="entry name" value="Frizzled/SFRP"/>
</dbReference>
<evidence type="ECO:0000256" key="9">
    <source>
        <dbReference type="ARBA" id="ARBA00023157"/>
    </source>
</evidence>
<dbReference type="SUPFAM" id="SSF63501">
    <property type="entry name" value="Frizzled cysteine-rich domain"/>
    <property type="match status" value="1"/>
</dbReference>
<evidence type="ECO:0000256" key="12">
    <source>
        <dbReference type="SAM" id="MobiDB-lite"/>
    </source>
</evidence>
<dbReference type="Pfam" id="PF01392">
    <property type="entry name" value="Fz"/>
    <property type="match status" value="1"/>
</dbReference>
<dbReference type="AlphaFoldDB" id="A0A0U2WG74"/>
<proteinExistence type="evidence at transcript level"/>
<comment type="similarity">
    <text evidence="2">Belongs to the secreted frizzled-related protein (sFRP) family.</text>
</comment>
<evidence type="ECO:0000256" key="2">
    <source>
        <dbReference type="ARBA" id="ARBA00010054"/>
    </source>
</evidence>
<dbReference type="FunFam" id="2.40.50.120:FF:000003">
    <property type="entry name" value="Secreted frizzled-related protein 1"/>
    <property type="match status" value="1"/>
</dbReference>
<name>A0A0U2WG74_PLADU</name>
<accession>A0A0U2WG74</accession>
<dbReference type="PANTHER" id="PTHR11309">
    <property type="entry name" value="FRIZZLED"/>
    <property type="match status" value="1"/>
</dbReference>
<dbReference type="EMBL" id="KT989652">
    <property type="protein sequence ID" value="ALS30891.1"/>
    <property type="molecule type" value="mRNA"/>
</dbReference>
<feature type="compositionally biased region" description="Basic and acidic residues" evidence="12">
    <location>
        <begin position="390"/>
        <end position="400"/>
    </location>
</feature>
<keyword evidence="7 13" id="KW-0732">Signal</keyword>
<dbReference type="GO" id="GO:0005615">
    <property type="term" value="C:extracellular space"/>
    <property type="evidence" value="ECO:0007669"/>
    <property type="project" value="TreeGrafter"/>
</dbReference>
<evidence type="ECO:0000259" key="14">
    <source>
        <dbReference type="PROSITE" id="PS50038"/>
    </source>
</evidence>
<dbReference type="InterPro" id="IPR020067">
    <property type="entry name" value="Frizzled_dom"/>
</dbReference>
<feature type="disulfide bond" evidence="11">
    <location>
        <begin position="71"/>
        <end position="117"/>
    </location>
</feature>
<dbReference type="Gene3D" id="1.10.2000.10">
    <property type="entry name" value="Frizzled cysteine-rich domain"/>
    <property type="match status" value="1"/>
</dbReference>
<dbReference type="InterPro" id="IPR001134">
    <property type="entry name" value="Netrin_domain"/>
</dbReference>
<dbReference type="GO" id="GO:2000026">
    <property type="term" value="P:regulation of multicellular organismal development"/>
    <property type="evidence" value="ECO:0007669"/>
    <property type="project" value="UniProtKB-ARBA"/>
</dbReference>
<dbReference type="Gene3D" id="2.40.50.120">
    <property type="match status" value="1"/>
</dbReference>
<protein>
    <recommendedName>
        <fullName evidence="3">Secreted frizzled-related protein 1</fullName>
    </recommendedName>
</protein>
<dbReference type="GO" id="GO:0030154">
    <property type="term" value="P:cell differentiation"/>
    <property type="evidence" value="ECO:0007669"/>
    <property type="project" value="UniProtKB-KW"/>
</dbReference>
<evidence type="ECO:0000256" key="10">
    <source>
        <dbReference type="ARBA" id="ARBA00023180"/>
    </source>
</evidence>
<evidence type="ECO:0000256" key="1">
    <source>
        <dbReference type="ARBA" id="ARBA00004613"/>
    </source>
</evidence>
<feature type="compositionally biased region" description="Basic residues" evidence="12">
    <location>
        <begin position="401"/>
        <end position="412"/>
    </location>
</feature>
<evidence type="ECO:0000256" key="13">
    <source>
        <dbReference type="SAM" id="SignalP"/>
    </source>
</evidence>
<dbReference type="SMART" id="SM00063">
    <property type="entry name" value="FRI"/>
    <property type="match status" value="1"/>
</dbReference>
<dbReference type="PROSITE" id="PS50038">
    <property type="entry name" value="FZ"/>
    <property type="match status" value="1"/>
</dbReference>
<dbReference type="InterPro" id="IPR008993">
    <property type="entry name" value="TIMP-like_OB-fold"/>
</dbReference>
<dbReference type="GO" id="GO:0060070">
    <property type="term" value="P:canonical Wnt signaling pathway"/>
    <property type="evidence" value="ECO:0007669"/>
    <property type="project" value="TreeGrafter"/>
</dbReference>
<dbReference type="Pfam" id="PF01759">
    <property type="entry name" value="NTR"/>
    <property type="match status" value="1"/>
</dbReference>
<evidence type="ECO:0000256" key="6">
    <source>
        <dbReference type="ARBA" id="ARBA00022687"/>
    </source>
</evidence>
<keyword evidence="6" id="KW-0879">Wnt signaling pathway</keyword>
<reference evidence="16" key="1">
    <citation type="journal article" date="2015" name="Evodevo">
        <title>Structure, phylogeny, and expression of the frizzled-related gene family in the lophotrochozoan annelid Platynereis dumerilii.</title>
        <authorList>
            <person name="Bastin B.R."/>
            <person name="Chou H.C."/>
            <person name="Pruitt M.M."/>
            <person name="Schneider S.Q."/>
        </authorList>
    </citation>
    <scope>NUCLEOTIDE SEQUENCE</scope>
</reference>
<dbReference type="PROSITE" id="PS50189">
    <property type="entry name" value="NTR"/>
    <property type="match status" value="1"/>
</dbReference>